<reference evidence="1 2" key="1">
    <citation type="submission" date="2019-11" db="EMBL/GenBank/DDBJ databases">
        <title>Novel species isolated from a subtropical stream in China.</title>
        <authorList>
            <person name="Lu H."/>
        </authorList>
    </citation>
    <scope>NUCLEOTIDE SEQUENCE [LARGE SCALE GENOMIC DNA]</scope>
    <source>
        <strain evidence="1 2">FT26W</strain>
    </source>
</reference>
<gene>
    <name evidence="1" type="ORF">GJ698_02475</name>
</gene>
<dbReference type="EMBL" id="WKJL01000001">
    <property type="protein sequence ID" value="MRW82955.1"/>
    <property type="molecule type" value="Genomic_DNA"/>
</dbReference>
<organism evidence="1 2">
    <name type="scientific">Duganella aquatilis</name>
    <dbReference type="NCBI Taxonomy" id="2666082"/>
    <lineage>
        <taxon>Bacteria</taxon>
        <taxon>Pseudomonadati</taxon>
        <taxon>Pseudomonadota</taxon>
        <taxon>Betaproteobacteria</taxon>
        <taxon>Burkholderiales</taxon>
        <taxon>Oxalobacteraceae</taxon>
        <taxon>Telluria group</taxon>
        <taxon>Duganella</taxon>
    </lineage>
</organism>
<dbReference type="RefSeq" id="WP_154355988.1">
    <property type="nucleotide sequence ID" value="NZ_WKJL01000001.1"/>
</dbReference>
<dbReference type="AlphaFoldDB" id="A0A844CZL1"/>
<protein>
    <submittedName>
        <fullName evidence="1">Uncharacterized protein</fullName>
    </submittedName>
</protein>
<accession>A0A844CZL1</accession>
<keyword evidence="2" id="KW-1185">Reference proteome</keyword>
<name>A0A844CZL1_9BURK</name>
<evidence type="ECO:0000313" key="1">
    <source>
        <dbReference type="EMBL" id="MRW82955.1"/>
    </source>
</evidence>
<sequence>MSAQNAFQMRHALLSLVAPAEPTNAEVLRAVEALDVKVDQLLTTLVPQQSPLTLDPAEIARTMAQLKRARPISKETPP</sequence>
<proteinExistence type="predicted"/>
<dbReference type="Proteomes" id="UP000439986">
    <property type="component" value="Unassembled WGS sequence"/>
</dbReference>
<evidence type="ECO:0000313" key="2">
    <source>
        <dbReference type="Proteomes" id="UP000439986"/>
    </source>
</evidence>
<comment type="caution">
    <text evidence="1">The sequence shown here is derived from an EMBL/GenBank/DDBJ whole genome shotgun (WGS) entry which is preliminary data.</text>
</comment>